<sequence>MSGYVTLAYVYFHSNDNDLNNKTPINVYLKKSDGIIIAQNAYEGGLSDHSDLGFDLYFTQPNIKREDLAGGTIVVTIDPHGEDTWKFNFQLLLYFSDNNYPDRYEWSGNELSEDNITKSFNLR</sequence>
<evidence type="ECO:0000313" key="1">
    <source>
        <dbReference type="EMBL" id="AIG27434.1"/>
    </source>
</evidence>
<evidence type="ECO:0000313" key="2">
    <source>
        <dbReference type="Proteomes" id="UP000005850"/>
    </source>
</evidence>
<organism evidence="1 2">
    <name type="scientific">Brevibacillus laterosporus LMG 15441</name>
    <dbReference type="NCBI Taxonomy" id="1042163"/>
    <lineage>
        <taxon>Bacteria</taxon>
        <taxon>Bacillati</taxon>
        <taxon>Bacillota</taxon>
        <taxon>Bacilli</taxon>
        <taxon>Bacillales</taxon>
        <taxon>Paenibacillaceae</taxon>
        <taxon>Brevibacillus</taxon>
    </lineage>
</organism>
<dbReference type="KEGG" id="blr:BRLA_c031220"/>
<name>A0A075R6H9_BRELA</name>
<dbReference type="EMBL" id="CP007806">
    <property type="protein sequence ID" value="AIG27434.1"/>
    <property type="molecule type" value="Genomic_DNA"/>
</dbReference>
<dbReference type="RefSeq" id="WP_003337120.1">
    <property type="nucleotide sequence ID" value="NZ_CP007806.1"/>
</dbReference>
<gene>
    <name evidence="1" type="ORF">BRLA_c031220</name>
</gene>
<dbReference type="STRING" id="1042163.BRLA_c031220"/>
<keyword evidence="2" id="KW-1185">Reference proteome</keyword>
<dbReference type="AlphaFoldDB" id="A0A075R6H9"/>
<accession>A0A075R6H9</accession>
<dbReference type="Proteomes" id="UP000005850">
    <property type="component" value="Chromosome"/>
</dbReference>
<proteinExistence type="predicted"/>
<reference evidence="1 2" key="1">
    <citation type="journal article" date="2011" name="J. Bacteriol.">
        <title>Genome sequence of Brevibacillus laterosporus LMG 15441, a pathogen of invertebrates.</title>
        <authorList>
            <person name="Djukic M."/>
            <person name="Poehlein A."/>
            <person name="Thurmer A."/>
            <person name="Daniel R."/>
        </authorList>
    </citation>
    <scope>NUCLEOTIDE SEQUENCE [LARGE SCALE GENOMIC DNA]</scope>
    <source>
        <strain evidence="1 2">LMG 15441</strain>
    </source>
</reference>
<dbReference type="HOGENOM" id="CLU_2010915_0_0_9"/>
<evidence type="ECO:0008006" key="3">
    <source>
        <dbReference type="Google" id="ProtNLM"/>
    </source>
</evidence>
<protein>
    <recommendedName>
        <fullName evidence="3">PLAT domain-containing protein</fullName>
    </recommendedName>
</protein>